<dbReference type="Gene3D" id="3.10.20.90">
    <property type="entry name" value="Phosphatidylinositol 3-kinase Catalytic Subunit, Chain A, domain 1"/>
    <property type="match status" value="1"/>
</dbReference>
<protein>
    <recommendedName>
        <fullName evidence="1">Ubiquitin-like modifier HUB1</fullName>
    </recommendedName>
</protein>
<dbReference type="CDD" id="cd01791">
    <property type="entry name" value="Ubl_UBL5"/>
    <property type="match status" value="1"/>
</dbReference>
<evidence type="ECO:0000256" key="1">
    <source>
        <dbReference type="ARBA" id="ARBA00014108"/>
    </source>
</evidence>
<gene>
    <name evidence="5" type="ORF">PHSY_004164</name>
</gene>
<dbReference type="InterPro" id="IPR000626">
    <property type="entry name" value="Ubiquitin-like_dom"/>
</dbReference>
<dbReference type="STRING" id="1305764.R9P5R2"/>
<organism evidence="5 6">
    <name type="scientific">Pseudozyma hubeiensis (strain SY62)</name>
    <name type="common">Yeast</name>
    <dbReference type="NCBI Taxonomy" id="1305764"/>
    <lineage>
        <taxon>Eukaryota</taxon>
        <taxon>Fungi</taxon>
        <taxon>Dikarya</taxon>
        <taxon>Basidiomycota</taxon>
        <taxon>Ustilaginomycotina</taxon>
        <taxon>Ustilaginomycetes</taxon>
        <taxon>Ustilaginales</taxon>
        <taxon>Ustilaginaceae</taxon>
        <taxon>Pseudozyma</taxon>
    </lineage>
</organism>
<evidence type="ECO:0000313" key="6">
    <source>
        <dbReference type="Proteomes" id="UP000014071"/>
    </source>
</evidence>
<accession>R9P5R2</accession>
<dbReference type="InterPro" id="IPR039732">
    <property type="entry name" value="Hub1/Ubl5"/>
</dbReference>
<dbReference type="PROSITE" id="PS50053">
    <property type="entry name" value="UBIQUITIN_2"/>
    <property type="match status" value="1"/>
</dbReference>
<dbReference type="EMBL" id="DF238804">
    <property type="protein sequence ID" value="GAC96582.1"/>
    <property type="molecule type" value="Genomic_DNA"/>
</dbReference>
<evidence type="ECO:0000256" key="3">
    <source>
        <dbReference type="SAM" id="MobiDB-lite"/>
    </source>
</evidence>
<feature type="domain" description="Ubiquitin-like" evidence="4">
    <location>
        <begin position="125"/>
        <end position="192"/>
    </location>
</feature>
<dbReference type="AlphaFoldDB" id="R9P5R2"/>
<dbReference type="OrthoDB" id="3881at2759"/>
<dbReference type="RefSeq" id="XP_012190169.1">
    <property type="nucleotide sequence ID" value="XM_012334779.1"/>
</dbReference>
<dbReference type="SUPFAM" id="SSF54236">
    <property type="entry name" value="Ubiquitin-like"/>
    <property type="match status" value="1"/>
</dbReference>
<dbReference type="GeneID" id="24109448"/>
<dbReference type="Proteomes" id="UP000014071">
    <property type="component" value="Unassembled WGS sequence"/>
</dbReference>
<dbReference type="PANTHER" id="PTHR13042">
    <property type="entry name" value="UBIQUITIN-LIKE PROTEIN 5"/>
    <property type="match status" value="1"/>
</dbReference>
<sequence>MLISKKDSYMLLSVRRRQTCGRGLVVWREIATYLFRRAAPYENILRSWVRFPPSTFFFRWKRKTERKTDKWRIVGFFLPCRTNTSTPCSYSTTTIPFASNIVHREQRNLIAHQATSVSTSSSPHKNNRQDADDRVRVKCSPEDTIGDLKKLIAAQTGTPPQKIILKKWYTVYKDHITLADYEIADGFSFEMH</sequence>
<dbReference type="HOGENOM" id="CLU_1415742_0_0_1"/>
<feature type="region of interest" description="Disordered" evidence="3">
    <location>
        <begin position="114"/>
        <end position="134"/>
    </location>
</feature>
<proteinExistence type="predicted"/>
<keyword evidence="2" id="KW-0833">Ubl conjugation pathway</keyword>
<evidence type="ECO:0000313" key="5">
    <source>
        <dbReference type="EMBL" id="GAC96582.1"/>
    </source>
</evidence>
<reference evidence="6" key="1">
    <citation type="journal article" date="2013" name="Genome Announc.">
        <title>Draft genome sequence of the basidiomycetous yeast-like fungus Pseudozyma hubeiensis SY62, which produces an abundant amount of the biosurfactant mannosylerythritol lipids.</title>
        <authorList>
            <person name="Konishi M."/>
            <person name="Hatada Y."/>
            <person name="Horiuchi J."/>
        </authorList>
    </citation>
    <scope>NUCLEOTIDE SEQUENCE [LARGE SCALE GENOMIC DNA]</scope>
    <source>
        <strain evidence="6">SY62</strain>
    </source>
</reference>
<dbReference type="eggNOG" id="KOG3493">
    <property type="taxonomic scope" value="Eukaryota"/>
</dbReference>
<name>R9P5R2_PSEHS</name>
<feature type="compositionally biased region" description="Polar residues" evidence="3">
    <location>
        <begin position="114"/>
        <end position="124"/>
    </location>
</feature>
<evidence type="ECO:0000256" key="2">
    <source>
        <dbReference type="ARBA" id="ARBA00022786"/>
    </source>
</evidence>
<evidence type="ECO:0000259" key="4">
    <source>
        <dbReference type="PROSITE" id="PS50053"/>
    </source>
</evidence>
<keyword evidence="6" id="KW-1185">Reference proteome</keyword>
<dbReference type="InterPro" id="IPR029071">
    <property type="entry name" value="Ubiquitin-like_domsf"/>
</dbReference>